<dbReference type="Gene3D" id="1.10.3210.10">
    <property type="entry name" value="Hypothetical protein af1432"/>
    <property type="match status" value="1"/>
</dbReference>
<protein>
    <submittedName>
        <fullName evidence="2">Metal-dependent phosphohydrolase</fullName>
    </submittedName>
</protein>
<dbReference type="KEGG" id="ahb:bsdtb5_18940"/>
<name>A0A7R7EKU5_9FIRM</name>
<dbReference type="SMART" id="SM00471">
    <property type="entry name" value="HDc"/>
    <property type="match status" value="1"/>
</dbReference>
<dbReference type="PROSITE" id="PS51831">
    <property type="entry name" value="HD"/>
    <property type="match status" value="1"/>
</dbReference>
<proteinExistence type="predicted"/>
<dbReference type="AlphaFoldDB" id="A0A7R7EKU5"/>
<dbReference type="PANTHER" id="PTHR35569:SF1">
    <property type="entry name" value="CYANAMIDE HYDRATASE DDI2-RELATED"/>
    <property type="match status" value="1"/>
</dbReference>
<dbReference type="GO" id="GO:0016787">
    <property type="term" value="F:hydrolase activity"/>
    <property type="evidence" value="ECO:0007669"/>
    <property type="project" value="UniProtKB-KW"/>
</dbReference>
<dbReference type="InterPro" id="IPR006675">
    <property type="entry name" value="HDIG_dom"/>
</dbReference>
<dbReference type="InterPro" id="IPR003607">
    <property type="entry name" value="HD/PDEase_dom"/>
</dbReference>
<dbReference type="Proteomes" id="UP000595897">
    <property type="component" value="Chromosome"/>
</dbReference>
<keyword evidence="3" id="KW-1185">Reference proteome</keyword>
<reference evidence="2 3" key="1">
    <citation type="submission" date="2020-11" db="EMBL/GenBank/DDBJ databases">
        <title>Draft genome sequencing of a Lachnospiraceae strain isolated from anoxic soil subjected to BSD treatment.</title>
        <authorList>
            <person name="Uek A."/>
            <person name="Tonouchi A."/>
        </authorList>
    </citation>
    <scope>NUCLEOTIDE SEQUENCE [LARGE SCALE GENOMIC DNA]</scope>
    <source>
        <strain evidence="2 3">TB5</strain>
    </source>
</reference>
<dbReference type="EMBL" id="AP024169">
    <property type="protein sequence ID" value="BCN30599.1"/>
    <property type="molecule type" value="Genomic_DNA"/>
</dbReference>
<accession>A0A7R7EKU5</accession>
<dbReference type="CDD" id="cd00077">
    <property type="entry name" value="HDc"/>
    <property type="match status" value="1"/>
</dbReference>
<evidence type="ECO:0000313" key="2">
    <source>
        <dbReference type="EMBL" id="BCN30599.1"/>
    </source>
</evidence>
<dbReference type="RefSeq" id="WP_271715807.1">
    <property type="nucleotide sequence ID" value="NZ_AP024169.1"/>
</dbReference>
<dbReference type="InterPro" id="IPR006674">
    <property type="entry name" value="HD_domain"/>
</dbReference>
<dbReference type="Pfam" id="PF01966">
    <property type="entry name" value="HD"/>
    <property type="match status" value="1"/>
</dbReference>
<feature type="domain" description="HD" evidence="1">
    <location>
        <begin position="28"/>
        <end position="135"/>
    </location>
</feature>
<organism evidence="2 3">
    <name type="scientific">Anaeromicropila herbilytica</name>
    <dbReference type="NCBI Taxonomy" id="2785025"/>
    <lineage>
        <taxon>Bacteria</taxon>
        <taxon>Bacillati</taxon>
        <taxon>Bacillota</taxon>
        <taxon>Clostridia</taxon>
        <taxon>Lachnospirales</taxon>
        <taxon>Lachnospiraceae</taxon>
        <taxon>Anaeromicropila</taxon>
    </lineage>
</organism>
<gene>
    <name evidence="2" type="ORF">bsdtb5_18940</name>
</gene>
<evidence type="ECO:0000259" key="1">
    <source>
        <dbReference type="PROSITE" id="PS51831"/>
    </source>
</evidence>
<dbReference type="PANTHER" id="PTHR35569">
    <property type="entry name" value="CYANAMIDE HYDRATASE DDI2-RELATED"/>
    <property type="match status" value="1"/>
</dbReference>
<sequence>MTENIRKTNDFLKEKFYGNSDNEDYRYRYEHTLRTASIGQTIAREEGLDEEGLILACLLHDIGYKECKTEEDYNHHGRISERIAREFLESLDLEQERIETICYGIMIHTEETENLTRKPTIFELSVADADNIDRFDAYRLYINLQSWVIEKMTRDALEECADIRLSRYTEYRDIECATKIATRMWRDKISFQIEYFNRLKEQMNKMKEFQKELE</sequence>
<dbReference type="NCBIfam" id="TIGR00277">
    <property type="entry name" value="HDIG"/>
    <property type="match status" value="1"/>
</dbReference>
<dbReference type="SUPFAM" id="SSF109604">
    <property type="entry name" value="HD-domain/PDEase-like"/>
    <property type="match status" value="1"/>
</dbReference>
<keyword evidence="2" id="KW-0378">Hydrolase</keyword>
<evidence type="ECO:0000313" key="3">
    <source>
        <dbReference type="Proteomes" id="UP000595897"/>
    </source>
</evidence>